<feature type="transmembrane region" description="Helical" evidence="1">
    <location>
        <begin position="184"/>
        <end position="204"/>
    </location>
</feature>
<feature type="transmembrane region" description="Helical" evidence="1">
    <location>
        <begin position="118"/>
        <end position="139"/>
    </location>
</feature>
<sequence length="218" mass="25588">MQSLSKKVSFGIVFLLGFLFVLSVFIRYFILDPVRSNATLIELGFEMYDFHFKPWNYALYLHILTAALSLFIGPFQFIKTFRYRQMRLHRIMGKIYVISILTSGVFGLYLSYFAFGGIVAKLGFLFLDLSWLYTTYFAYKYIRNKRIKQHKEWMYRSYAVTFAAVTFRIWSAVIGFSLDDFTFGYVVSTWLSWIGNLIVVELYIQKSSKNSSNNISLT</sequence>
<evidence type="ECO:0000313" key="2">
    <source>
        <dbReference type="EMBL" id="EIJ78470.1"/>
    </source>
</evidence>
<feature type="transmembrane region" description="Helical" evidence="1">
    <location>
        <begin position="12"/>
        <end position="30"/>
    </location>
</feature>
<keyword evidence="3" id="KW-1185">Reference proteome</keyword>
<comment type="caution">
    <text evidence="2">The sequence shown here is derived from an EMBL/GenBank/DDBJ whole genome shotgun (WGS) entry which is preliminary data.</text>
</comment>
<keyword evidence="1" id="KW-0812">Transmembrane</keyword>
<dbReference type="OrthoDB" id="195502at2"/>
<evidence type="ECO:0008006" key="4">
    <source>
        <dbReference type="Google" id="ProtNLM"/>
    </source>
</evidence>
<keyword evidence="1" id="KW-1133">Transmembrane helix</keyword>
<dbReference type="RefSeq" id="WP_004436946.1">
    <property type="nucleotide sequence ID" value="NZ_AFEU01000003.1"/>
</dbReference>
<dbReference type="eggNOG" id="COG5395">
    <property type="taxonomic scope" value="Bacteria"/>
</dbReference>
<gene>
    <name evidence="2" type="ORF">PB1_12969</name>
</gene>
<feature type="transmembrane region" description="Helical" evidence="1">
    <location>
        <begin position="159"/>
        <end position="178"/>
    </location>
</feature>
<reference evidence="2 3" key="1">
    <citation type="journal article" date="2012" name="Appl. Environ. Microbiol.">
        <title>Genome Sequence of Thermotolerant Bacillus methanolicus: Features and Regulation Related to Methylotrophy and Production of L-Lysine and L-Glutamate from Methanol.</title>
        <authorList>
            <person name="Heggeset T.M."/>
            <person name="Krog A."/>
            <person name="Balzer S."/>
            <person name="Wentzel A."/>
            <person name="Ellingsen T.E."/>
            <person name="Brautaset T."/>
        </authorList>
    </citation>
    <scope>NUCLEOTIDE SEQUENCE [LARGE SCALE GENOMIC DNA]</scope>
    <source>
        <strain evidence="2 3">PB1</strain>
    </source>
</reference>
<dbReference type="EMBL" id="AFEU01000003">
    <property type="protein sequence ID" value="EIJ78470.1"/>
    <property type="molecule type" value="Genomic_DNA"/>
</dbReference>
<dbReference type="PATRIC" id="fig|997296.3.peg.2739"/>
<feature type="transmembrane region" description="Helical" evidence="1">
    <location>
        <begin position="95"/>
        <end position="112"/>
    </location>
</feature>
<name>I3DW49_BACMT</name>
<evidence type="ECO:0000313" key="3">
    <source>
        <dbReference type="Proteomes" id="UP000010523"/>
    </source>
</evidence>
<dbReference type="AlphaFoldDB" id="I3DW49"/>
<dbReference type="STRING" id="997296.PB1_12969"/>
<organism evidence="2 3">
    <name type="scientific">Bacillus methanolicus PB1</name>
    <dbReference type="NCBI Taxonomy" id="997296"/>
    <lineage>
        <taxon>Bacteria</taxon>
        <taxon>Bacillati</taxon>
        <taxon>Bacillota</taxon>
        <taxon>Bacilli</taxon>
        <taxon>Bacillales</taxon>
        <taxon>Bacillaceae</taxon>
        <taxon>Bacillus</taxon>
    </lineage>
</organism>
<evidence type="ECO:0000256" key="1">
    <source>
        <dbReference type="SAM" id="Phobius"/>
    </source>
</evidence>
<accession>I3DW49</accession>
<dbReference type="InterPro" id="IPR018750">
    <property type="entry name" value="DUF2306_membrane"/>
</dbReference>
<feature type="transmembrane region" description="Helical" evidence="1">
    <location>
        <begin position="57"/>
        <end position="75"/>
    </location>
</feature>
<dbReference type="Proteomes" id="UP000010523">
    <property type="component" value="Unassembled WGS sequence"/>
</dbReference>
<dbReference type="Pfam" id="PF10067">
    <property type="entry name" value="DUF2306"/>
    <property type="match status" value="1"/>
</dbReference>
<proteinExistence type="predicted"/>
<protein>
    <recommendedName>
        <fullName evidence="4">DUF2306 domain-containing protein</fullName>
    </recommendedName>
</protein>
<keyword evidence="1" id="KW-0472">Membrane</keyword>